<sequence>MYQNIPSKVLTGEVRLSYEHLSQAYANPNQPGAEPKFSTTMLIPKIDVATKAEIDAAIKYVYEQAVANDWKGARPQLRSQLIYDGDGLRNDGSKFGPECAGHWVITASTKRKPQVVDISNINCELAPQDIYSGMYARVTLNFFSFNSNGNKGVGCGLGNVMKTRDGEPLAGGASAASDFEGIGQSVTAPVAAPATPNYGAAMPTTPGQMNYQNTGTAATPQINPITGMPM</sequence>
<accession>A0A6L5T7A8</accession>
<dbReference type="SUPFAM" id="SSF50249">
    <property type="entry name" value="Nucleic acid-binding proteins"/>
    <property type="match status" value="1"/>
</dbReference>
<proteinExistence type="predicted"/>
<dbReference type="AlphaFoldDB" id="A0A6L5T7A8"/>
<comment type="caution">
    <text evidence="1">The sequence shown here is derived from an EMBL/GenBank/DDBJ whole genome shotgun (WGS) entry which is preliminary data.</text>
</comment>
<dbReference type="RefSeq" id="WP_154266899.1">
    <property type="nucleotide sequence ID" value="NZ_WKQP01000010.1"/>
</dbReference>
<protein>
    <submittedName>
        <fullName evidence="1">DUF2815 family protein</fullName>
    </submittedName>
</protein>
<name>A0A6L5T7A8_9FIRM</name>
<dbReference type="Pfam" id="PF10991">
    <property type="entry name" value="Enc34_ssDNA-bd"/>
    <property type="match status" value="1"/>
</dbReference>
<dbReference type="Gene3D" id="2.40.50.140">
    <property type="entry name" value="Nucleic acid-binding proteins"/>
    <property type="match status" value="1"/>
</dbReference>
<dbReference type="Proteomes" id="UP000479563">
    <property type="component" value="Unassembled WGS sequence"/>
</dbReference>
<dbReference type="EMBL" id="WKQP01000010">
    <property type="protein sequence ID" value="MSC60079.1"/>
    <property type="molecule type" value="Genomic_DNA"/>
</dbReference>
<reference evidence="1 2" key="1">
    <citation type="journal article" date="2019" name="Nat. Med.">
        <title>A library of human gut bacterial isolates paired with longitudinal multiomics data enables mechanistic microbiome research.</title>
        <authorList>
            <person name="Poyet M."/>
            <person name="Groussin M."/>
            <person name="Gibbons S.M."/>
            <person name="Avila-Pacheco J."/>
            <person name="Jiang X."/>
            <person name="Kearney S.M."/>
            <person name="Perrotta A.R."/>
            <person name="Berdy B."/>
            <person name="Zhao S."/>
            <person name="Lieberman T.D."/>
            <person name="Swanson P.K."/>
            <person name="Smith M."/>
            <person name="Roesemann S."/>
            <person name="Alexander J.E."/>
            <person name="Rich S.A."/>
            <person name="Livny J."/>
            <person name="Vlamakis H."/>
            <person name="Clish C."/>
            <person name="Bullock K."/>
            <person name="Deik A."/>
            <person name="Scott J."/>
            <person name="Pierce K.A."/>
            <person name="Xavier R.J."/>
            <person name="Alm E.J."/>
        </authorList>
    </citation>
    <scope>NUCLEOTIDE SEQUENCE [LARGE SCALE GENOMIC DNA]</scope>
    <source>
        <strain evidence="1 2">BIOML-A11</strain>
    </source>
</reference>
<dbReference type="InterPro" id="IPR012340">
    <property type="entry name" value="NA-bd_OB-fold"/>
</dbReference>
<evidence type="ECO:0000313" key="1">
    <source>
        <dbReference type="EMBL" id="MSC60079.1"/>
    </source>
</evidence>
<gene>
    <name evidence="1" type="ORF">GKE07_07685</name>
</gene>
<evidence type="ECO:0000313" key="2">
    <source>
        <dbReference type="Proteomes" id="UP000479563"/>
    </source>
</evidence>
<organism evidence="1 2">
    <name type="scientific">Agathobacter rectalis</name>
    <dbReference type="NCBI Taxonomy" id="39491"/>
    <lineage>
        <taxon>Bacteria</taxon>
        <taxon>Bacillati</taxon>
        <taxon>Bacillota</taxon>
        <taxon>Clostridia</taxon>
        <taxon>Lachnospirales</taxon>
        <taxon>Lachnospiraceae</taxon>
        <taxon>Agathobacter</taxon>
    </lineage>
</organism>
<dbReference type="InterPro" id="IPR022595">
    <property type="entry name" value="Enc34_ssDNA-bd"/>
</dbReference>